<gene>
    <name evidence="1" type="ORF">GCM10022399_30550</name>
</gene>
<dbReference type="InterPro" id="IPR009097">
    <property type="entry name" value="Cyclic_Pdiesterase"/>
</dbReference>
<comment type="caution">
    <text evidence="1">The sequence shown here is derived from an EMBL/GenBank/DDBJ whole genome shotgun (WGS) entry which is preliminary data.</text>
</comment>
<proteinExistence type="predicted"/>
<protein>
    <recommendedName>
        <fullName evidence="3">2'-5' RNA ligase family protein</fullName>
    </recommendedName>
</protein>
<keyword evidence="2" id="KW-1185">Reference proteome</keyword>
<dbReference type="PANTHER" id="PTHR40037:SF1">
    <property type="entry name" value="PHOSPHOESTERASE SAOUHSC_00951-RELATED"/>
    <property type="match status" value="1"/>
</dbReference>
<dbReference type="Pfam" id="PF13563">
    <property type="entry name" value="2_5_RNA_ligase2"/>
    <property type="match status" value="1"/>
</dbReference>
<dbReference type="Proteomes" id="UP001501468">
    <property type="component" value="Unassembled WGS sequence"/>
</dbReference>
<name>A0ABP7DXU0_9MICO</name>
<evidence type="ECO:0000313" key="1">
    <source>
        <dbReference type="EMBL" id="GAA3711676.1"/>
    </source>
</evidence>
<dbReference type="Gene3D" id="3.90.1140.10">
    <property type="entry name" value="Cyclic phosphodiesterase"/>
    <property type="match status" value="1"/>
</dbReference>
<dbReference type="PANTHER" id="PTHR40037">
    <property type="entry name" value="PHOSPHOESTERASE YJCG-RELATED"/>
    <property type="match status" value="1"/>
</dbReference>
<dbReference type="InterPro" id="IPR050580">
    <property type="entry name" value="2H_phosphoesterase_YjcG-like"/>
</dbReference>
<accession>A0ABP7DXU0</accession>
<reference evidence="2" key="1">
    <citation type="journal article" date="2019" name="Int. J. Syst. Evol. Microbiol.">
        <title>The Global Catalogue of Microorganisms (GCM) 10K type strain sequencing project: providing services to taxonomists for standard genome sequencing and annotation.</title>
        <authorList>
            <consortium name="The Broad Institute Genomics Platform"/>
            <consortium name="The Broad Institute Genome Sequencing Center for Infectious Disease"/>
            <person name="Wu L."/>
            <person name="Ma J."/>
        </authorList>
    </citation>
    <scope>NUCLEOTIDE SEQUENCE [LARGE SCALE GENOMIC DNA]</scope>
    <source>
        <strain evidence="2">JCM 17125</strain>
    </source>
</reference>
<evidence type="ECO:0000313" key="2">
    <source>
        <dbReference type="Proteomes" id="UP001501468"/>
    </source>
</evidence>
<sequence length="234" mass="25193">MALTLAARGARRASYAAACAAAAQQFVQPSVPGVPRPTRHAGRYLGRLRAATFGTVGGVSVARQTTIGVSIPIPAPHGDYLQRRRADFGDPQAWQIPAHITLLPPTAVDQDAYAAFRSHCADVASAQSPFDVVLRGTGTFRPLSDVVFIQVAQGVSNCEALERALRSGPVRRDLDFYYHPHVTVAHNVATASLDRAFGELADYSVAFQVDGYHLYELGDDGVWRPVHEFALVGD</sequence>
<organism evidence="1 2">
    <name type="scientific">Terrabacter ginsenosidimutans</name>
    <dbReference type="NCBI Taxonomy" id="490575"/>
    <lineage>
        <taxon>Bacteria</taxon>
        <taxon>Bacillati</taxon>
        <taxon>Actinomycetota</taxon>
        <taxon>Actinomycetes</taxon>
        <taxon>Micrococcales</taxon>
        <taxon>Intrasporangiaceae</taxon>
        <taxon>Terrabacter</taxon>
    </lineage>
</organism>
<dbReference type="EMBL" id="BAABDC010000005">
    <property type="protein sequence ID" value="GAA3711676.1"/>
    <property type="molecule type" value="Genomic_DNA"/>
</dbReference>
<dbReference type="SUPFAM" id="SSF55144">
    <property type="entry name" value="LigT-like"/>
    <property type="match status" value="1"/>
</dbReference>
<evidence type="ECO:0008006" key="3">
    <source>
        <dbReference type="Google" id="ProtNLM"/>
    </source>
</evidence>